<feature type="region of interest" description="Disordered" evidence="2">
    <location>
        <begin position="159"/>
        <end position="178"/>
    </location>
</feature>
<feature type="compositionally biased region" description="Basic residues" evidence="2">
    <location>
        <begin position="464"/>
        <end position="478"/>
    </location>
</feature>
<evidence type="ECO:0000256" key="1">
    <source>
        <dbReference type="SAM" id="Coils"/>
    </source>
</evidence>
<dbReference type="EnsemblPlants" id="EMT19227">
    <property type="protein sequence ID" value="EMT19227"/>
    <property type="gene ID" value="F775_05466"/>
</dbReference>
<dbReference type="Pfam" id="PF20241">
    <property type="entry name" value="DUF6598"/>
    <property type="match status" value="1"/>
</dbReference>
<dbReference type="PANTHER" id="PTHR33065:SF85">
    <property type="entry name" value="DUF6598 DOMAIN-CONTAINING PROTEIN"/>
    <property type="match status" value="1"/>
</dbReference>
<feature type="region of interest" description="Disordered" evidence="2">
    <location>
        <begin position="390"/>
        <end position="494"/>
    </location>
</feature>
<reference evidence="4" key="1">
    <citation type="submission" date="2015-06" db="UniProtKB">
        <authorList>
            <consortium name="EnsemblPlants"/>
        </authorList>
    </citation>
    <scope>IDENTIFICATION</scope>
</reference>
<organism evidence="4">
    <name type="scientific">Aegilops tauschii</name>
    <name type="common">Tausch's goatgrass</name>
    <name type="synonym">Aegilops squarrosa</name>
    <dbReference type="NCBI Taxonomy" id="37682"/>
    <lineage>
        <taxon>Eukaryota</taxon>
        <taxon>Viridiplantae</taxon>
        <taxon>Streptophyta</taxon>
        <taxon>Embryophyta</taxon>
        <taxon>Tracheophyta</taxon>
        <taxon>Spermatophyta</taxon>
        <taxon>Magnoliopsida</taxon>
        <taxon>Liliopsida</taxon>
        <taxon>Poales</taxon>
        <taxon>Poaceae</taxon>
        <taxon>BOP clade</taxon>
        <taxon>Pooideae</taxon>
        <taxon>Triticodae</taxon>
        <taxon>Triticeae</taxon>
        <taxon>Triticinae</taxon>
        <taxon>Aegilops</taxon>
    </lineage>
</organism>
<dbReference type="ExpressionAtlas" id="R7WA99">
    <property type="expression patterns" value="baseline"/>
</dbReference>
<dbReference type="AlphaFoldDB" id="R7WA99"/>
<proteinExistence type="predicted"/>
<feature type="coiled-coil region" evidence="1">
    <location>
        <begin position="240"/>
        <end position="267"/>
    </location>
</feature>
<feature type="region of interest" description="Disordered" evidence="2">
    <location>
        <begin position="81"/>
        <end position="118"/>
    </location>
</feature>
<evidence type="ECO:0000256" key="2">
    <source>
        <dbReference type="SAM" id="MobiDB-lite"/>
    </source>
</evidence>
<feature type="domain" description="DUF6598" evidence="3">
    <location>
        <begin position="535"/>
        <end position="784"/>
    </location>
</feature>
<accession>R7WA99</accession>
<feature type="compositionally biased region" description="Basic and acidic residues" evidence="2">
    <location>
        <begin position="81"/>
        <end position="98"/>
    </location>
</feature>
<dbReference type="PANTHER" id="PTHR33065">
    <property type="entry name" value="OS07G0486400 PROTEIN"/>
    <property type="match status" value="1"/>
</dbReference>
<evidence type="ECO:0000313" key="4">
    <source>
        <dbReference type="EnsemblPlants" id="EMT19227"/>
    </source>
</evidence>
<name>R7WA99_AEGTA</name>
<sequence length="866" mass="96342">MGLRRVDLTRPGMTQKMYSHIGGVTTTYFDAKFNLIYFGLSGDVYLVGRDVLINYESIFMYLNMTRQFNISETLITLEHKKRSDGGWRPGESEARAPLEVETGTGTEGESGKSTEQQPEALSCCTEIQSKVPVPPPHPRGMTPEKLEDFQGRIIKLEREDMPNQSDTLDGGGDGAEDAMDRGKSVVLEEDQSEDVSCSPEIQSKVPVPPPPHGMKKGDHKGPVIPPEKLKQLAGLRSELLKEEKTLLADFRRRKERALEEHERTEGDSLPWTPSVEYVSVVSGILDDLDRNREKQKEVNPVFFEAMEALSAEVGRKKRTKLRRGSGKSLLEEPVLSCGSLIQSEVPGPPSPPPLQQQRQPSVYDCHEIYPEGAHEDEATTMEAHFKNLDLSGTKLDDGEKVEARTQQPEVISSRPDIQSKVPPRRSKKGKSFVEKQLIGPLPRETEMQSQLPSRGPDTEMQSRGSKKGNRGGHKKGKHGGCAAAPPARPQHHSAMDLKQVQGSNESKLCPCDHDMKMEMDTHGLLSGDAAIAGATLQIFTIKLEELKGGLEWPLSVYGVVAARDCVDHSRNLLFSCDRWRSQKLSQDDPFLRLIGPSRAIVFTDDVYFETELRVKGKTLSQDIALISERRHYSGGRTISFSNCFCRIELCMERIHETVQATILGVRVKNGPWPFDYGGKVACLSPPRTYKVTDGKVFYTTHAPSMEVVMLASRGRTMPKGSYGYLLLSRHVVSVELEGSLNVVIQAYSESGDITAQGEVCFTPKACNISQETCFLGDSDPKVEVEITVAWSLLVSNRRHLMMNGMDFNELKEAILRMTRITKEFKSFLAVAGSEVLALVVHQSTMESCWEGVCRSRKNYVVLSMAD</sequence>
<protein>
    <recommendedName>
        <fullName evidence="3">DUF6598 domain-containing protein</fullName>
    </recommendedName>
</protein>
<evidence type="ECO:0000259" key="3">
    <source>
        <dbReference type="Pfam" id="PF20241"/>
    </source>
</evidence>
<feature type="compositionally biased region" description="Basic and acidic residues" evidence="2">
    <location>
        <begin position="394"/>
        <end position="403"/>
    </location>
</feature>
<feature type="region of interest" description="Disordered" evidence="2">
    <location>
        <begin position="340"/>
        <end position="360"/>
    </location>
</feature>
<dbReference type="InterPro" id="IPR046533">
    <property type="entry name" value="DUF6598"/>
</dbReference>
<keyword evidence="1" id="KW-0175">Coiled coil</keyword>
<feature type="region of interest" description="Disordered" evidence="2">
    <location>
        <begin position="192"/>
        <end position="226"/>
    </location>
</feature>